<dbReference type="RefSeq" id="WP_012725684.1">
    <property type="nucleotide sequence ID" value="NC_012669.1"/>
</dbReference>
<dbReference type="EC" id="1.1.1.125" evidence="4"/>
<reference evidence="4 5" key="1">
    <citation type="journal article" date="2009" name="Stand. Genomic Sci.">
        <title>Complete genome sequence of Beutenbergia cavernae type strain (HKI 0122).</title>
        <authorList>
            <person name="Land M."/>
            <person name="Pukall R."/>
            <person name="Abt B."/>
            <person name="Goker M."/>
            <person name="Rohde M."/>
            <person name="Glavina Del Rio T."/>
            <person name="Tice H."/>
            <person name="Copeland A."/>
            <person name="Cheng J.F."/>
            <person name="Lucas S."/>
            <person name="Chen F."/>
            <person name="Nolan M."/>
            <person name="Bruce D."/>
            <person name="Goodwin L."/>
            <person name="Pitluck S."/>
            <person name="Ivanova N."/>
            <person name="Mavromatis K."/>
            <person name="Ovchinnikova G."/>
            <person name="Pati A."/>
            <person name="Chen A."/>
            <person name="Palaniappan K."/>
            <person name="Hauser L."/>
            <person name="Chang Y.J."/>
            <person name="Jefferies C.C."/>
            <person name="Saunders E."/>
            <person name="Brettin T."/>
            <person name="Detter J.C."/>
            <person name="Han C."/>
            <person name="Chain P."/>
            <person name="Bristow J."/>
            <person name="Eisen J.A."/>
            <person name="Markowitz V."/>
            <person name="Hugenholtz P."/>
            <person name="Kyrpides N.C."/>
            <person name="Klenk H.P."/>
            <person name="Lapidus A."/>
        </authorList>
    </citation>
    <scope>NUCLEOTIDE SEQUENCE [LARGE SCALE GENOMIC DNA]</scope>
    <source>
        <strain evidence="5">ATCC BAA-8 / DSM 12333 / NBRC 16432</strain>
    </source>
</reference>
<keyword evidence="6" id="KW-0002">3D-structure</keyword>
<dbReference type="STRING" id="471853.Bcav_0642"/>
<reference evidence="6" key="2">
    <citation type="submission" date="2011-10" db="PDB data bank">
        <title>Crystal structure of a putative NAD(P) dependent gluconate 5-dehydrogenase from Beutenbergia cavernae(EFI target EFI-502044) with bound NADP (low occupancy).</title>
        <authorList>
            <consortium name="Enzyme Function Initiative (EFI)"/>
            <person name="Vetting M.W."/>
            <person name="Toro R."/>
            <person name="Bhosle R."/>
            <person name="Hillerich B."/>
            <person name="Washington E."/>
            <person name="Scott Glenn A."/>
            <person name="Chowdhury S."/>
            <person name="Evans B."/>
            <person name="Hammonds J."/>
            <person name="Zencheck W.D."/>
            <person name="Imker H.J."/>
            <person name="Gerlt J.A."/>
            <person name="Almo S.C."/>
        </authorList>
    </citation>
    <scope>X-RAY CRYSTALLOGRAPHY (2.00 ANGSTROMS) IN COMPLEX WITH NADP(+)</scope>
</reference>
<evidence type="ECO:0007829" key="6">
    <source>
        <dbReference type="PDB" id="3UF0"/>
    </source>
</evidence>
<feature type="binding site" evidence="6">
    <location>
        <position position="160"/>
    </location>
    <ligand>
        <name>NADP(+)</name>
        <dbReference type="ChEBI" id="CHEBI:58349"/>
    </ligand>
</feature>
<dbReference type="KEGG" id="bcv:Bcav_0642"/>
<keyword evidence="2 4" id="KW-0560">Oxidoreductase</keyword>
<dbReference type="PDB" id="3UF0">
    <property type="method" value="X-ray"/>
    <property type="resolution" value="2.00 A"/>
    <property type="chains" value="A/B=1-251"/>
</dbReference>
<feature type="binding site" evidence="6">
    <location>
        <position position="191"/>
    </location>
    <ligand>
        <name>NADP(+)</name>
        <dbReference type="ChEBI" id="CHEBI:58349"/>
    </ligand>
</feature>
<evidence type="ECO:0000259" key="3">
    <source>
        <dbReference type="SMART" id="SM00822"/>
    </source>
</evidence>
<feature type="domain" description="Ketoreductase" evidence="3">
    <location>
        <begin position="10"/>
        <end position="187"/>
    </location>
</feature>
<accession>C5BY10</accession>
<gene>
    <name evidence="4" type="ordered locus">Bcav_0642</name>
</gene>
<evidence type="ECO:0000256" key="1">
    <source>
        <dbReference type="ARBA" id="ARBA00006484"/>
    </source>
</evidence>
<dbReference type="FunFam" id="3.40.50.720:FF:000084">
    <property type="entry name" value="Short-chain dehydrogenase reductase"/>
    <property type="match status" value="1"/>
</dbReference>
<sequence>MTGPFSLAGRTAVVTGAGSGIGRAIAHGYARAGAHVLAWGRTDGVKEVADEIADGGGSAEAVVADLADLEGAANVAEELAATRRVDVLVNNAGIIARAPAEEVSLGRWREVLTVNLDAAWVLSRSFGTAMLAHGSGRIVTIASMLSFQGGRNVAAYAASKHAVVGLTRALASEWAGRGVGVNALAPGYVVTANTAALRADDERAAEITARIPAGRWATPEDMVGPAVFLASDAASYVHGQVLAVDGGWLAS</sequence>
<feature type="binding site" evidence="6">
    <location>
        <position position="156"/>
    </location>
    <ligand>
        <name>NADP(+)</name>
        <dbReference type="ChEBI" id="CHEBI:58349"/>
    </ligand>
</feature>
<feature type="binding site" evidence="6">
    <location>
        <position position="93"/>
    </location>
    <ligand>
        <name>NADP(+)</name>
        <dbReference type="ChEBI" id="CHEBI:58349"/>
    </ligand>
</feature>
<dbReference type="Pfam" id="PF13561">
    <property type="entry name" value="adh_short_C2"/>
    <property type="match status" value="1"/>
</dbReference>
<feature type="binding site" evidence="6">
    <location>
        <position position="66"/>
    </location>
    <ligand>
        <name>NADP(+)</name>
        <dbReference type="ChEBI" id="CHEBI:58349"/>
    </ligand>
</feature>
<dbReference type="InterPro" id="IPR057326">
    <property type="entry name" value="KR_dom"/>
</dbReference>
<dbReference type="InterPro" id="IPR020904">
    <property type="entry name" value="Sc_DH/Rdtase_CS"/>
</dbReference>
<comment type="similarity">
    <text evidence="1">Belongs to the short-chain dehydrogenases/reductases (SDR) family.</text>
</comment>
<feature type="binding site" evidence="6">
    <location>
        <position position="189"/>
    </location>
    <ligand>
        <name>NADP(+)</name>
        <dbReference type="ChEBI" id="CHEBI:58349"/>
    </ligand>
</feature>
<dbReference type="AlphaFoldDB" id="C5BY10"/>
<feature type="binding site" evidence="6">
    <location>
        <position position="19"/>
    </location>
    <ligand>
        <name>NADP(+)</name>
        <dbReference type="ChEBI" id="CHEBI:58349"/>
    </ligand>
</feature>
<dbReference type="PROSITE" id="PS00061">
    <property type="entry name" value="ADH_SHORT"/>
    <property type="match status" value="1"/>
</dbReference>
<dbReference type="EvolutionaryTrace" id="C5BY10"/>
<dbReference type="PANTHER" id="PTHR42760:SF5">
    <property type="entry name" value="2-DEHYDRO-3-DEOXY-D-GLUCONATE 5-DEHYDROGENASE"/>
    <property type="match status" value="1"/>
</dbReference>
<feature type="binding site" evidence="6">
    <location>
        <position position="21"/>
    </location>
    <ligand>
        <name>NADP(+)</name>
        <dbReference type="ChEBI" id="CHEBI:58349"/>
    </ligand>
</feature>
<dbReference type="SMART" id="SM00822">
    <property type="entry name" value="PKS_KR"/>
    <property type="match status" value="1"/>
</dbReference>
<dbReference type="InterPro" id="IPR002347">
    <property type="entry name" value="SDR_fam"/>
</dbReference>
<evidence type="ECO:0000256" key="2">
    <source>
        <dbReference type="ARBA" id="ARBA00023002"/>
    </source>
</evidence>
<dbReference type="SMR" id="C5BY10"/>
<dbReference type="Proteomes" id="UP000007962">
    <property type="component" value="Chromosome"/>
</dbReference>
<protein>
    <submittedName>
        <fullName evidence="4">Short-chain dehydrogenase/reductase SDR</fullName>
        <ecNumber evidence="4">1.1.1.125</ecNumber>
    </submittedName>
</protein>
<organism evidence="4 5">
    <name type="scientific">Beutenbergia cavernae (strain ATCC BAA-8 / DSM 12333 / CCUG 43141 / JCM 11478 / NBRC 16432 / NCIMB 13614 / HKI 0122)</name>
    <dbReference type="NCBI Taxonomy" id="471853"/>
    <lineage>
        <taxon>Bacteria</taxon>
        <taxon>Bacillati</taxon>
        <taxon>Actinomycetota</taxon>
        <taxon>Actinomycetes</taxon>
        <taxon>Micrococcales</taxon>
        <taxon>Beutenbergiaceae</taxon>
        <taxon>Beutenbergia</taxon>
    </lineage>
</organism>
<dbReference type="Gene3D" id="3.40.50.720">
    <property type="entry name" value="NAD(P)-binding Rossmann-like Domain"/>
    <property type="match status" value="1"/>
</dbReference>
<dbReference type="PDBsum" id="3UF0"/>
<dbReference type="InterPro" id="IPR036291">
    <property type="entry name" value="NAD(P)-bd_dom_sf"/>
</dbReference>
<proteinExistence type="evidence at protein level"/>
<dbReference type="GO" id="GO:0008678">
    <property type="term" value="F:2-deoxy-D-gluconate 3-dehydrogenase activity"/>
    <property type="evidence" value="ECO:0007669"/>
    <property type="project" value="UniProtKB-EC"/>
</dbReference>
<dbReference type="EMBL" id="CP001618">
    <property type="protein sequence ID" value="ACQ78904.1"/>
    <property type="molecule type" value="Genomic_DNA"/>
</dbReference>
<feature type="binding site" evidence="6">
    <location>
        <position position="67"/>
    </location>
    <ligand>
        <name>NADP(+)</name>
        <dbReference type="ChEBI" id="CHEBI:58349"/>
    </ligand>
</feature>
<keyword evidence="6" id="KW-0547">Nucleotide-binding</keyword>
<dbReference type="SUPFAM" id="SSF51735">
    <property type="entry name" value="NAD(P)-binding Rossmann-fold domains"/>
    <property type="match status" value="1"/>
</dbReference>
<dbReference type="HOGENOM" id="CLU_010194_1_1_11"/>
<dbReference type="PRINTS" id="PR00081">
    <property type="entry name" value="GDHRDH"/>
</dbReference>
<keyword evidence="5" id="KW-1185">Reference proteome</keyword>
<feature type="binding site" evidence="6">
    <location>
        <position position="91"/>
    </location>
    <ligand>
        <name>NADP(+)</name>
        <dbReference type="ChEBI" id="CHEBI:58349"/>
    </ligand>
</feature>
<feature type="binding site" evidence="6">
    <location>
        <position position="65"/>
    </location>
    <ligand>
        <name>NADP(+)</name>
        <dbReference type="ChEBI" id="CHEBI:58349"/>
    </ligand>
</feature>
<dbReference type="GO" id="GO:0000166">
    <property type="term" value="F:nucleotide binding"/>
    <property type="evidence" value="ECO:0007669"/>
    <property type="project" value="UniProtKB-KW"/>
</dbReference>
<name>C5BY10_BEUC1</name>
<dbReference type="PRINTS" id="PR00080">
    <property type="entry name" value="SDRFAMILY"/>
</dbReference>
<evidence type="ECO:0000313" key="5">
    <source>
        <dbReference type="Proteomes" id="UP000007962"/>
    </source>
</evidence>
<dbReference type="PANTHER" id="PTHR42760">
    <property type="entry name" value="SHORT-CHAIN DEHYDROGENASES/REDUCTASES FAMILY MEMBER"/>
    <property type="match status" value="1"/>
</dbReference>
<dbReference type="OrthoDB" id="286404at2"/>
<feature type="binding site" evidence="6">
    <location>
        <position position="41"/>
    </location>
    <ligand>
        <name>NADP(+)</name>
        <dbReference type="ChEBI" id="CHEBI:58349"/>
    </ligand>
</feature>
<evidence type="ECO:0000313" key="4">
    <source>
        <dbReference type="EMBL" id="ACQ78904.1"/>
    </source>
</evidence>
<dbReference type="eggNOG" id="COG1028">
    <property type="taxonomic scope" value="Bacteria"/>
</dbReference>